<dbReference type="EMBL" id="KL596711">
    <property type="protein sequence ID" value="KER27948.1"/>
    <property type="molecule type" value="Genomic_DNA"/>
</dbReference>
<proteinExistence type="predicted"/>
<organism evidence="1 2">
    <name type="scientific">Opisthorchis viverrini</name>
    <name type="common">Southeast Asian liver fluke</name>
    <dbReference type="NCBI Taxonomy" id="6198"/>
    <lineage>
        <taxon>Eukaryota</taxon>
        <taxon>Metazoa</taxon>
        <taxon>Spiralia</taxon>
        <taxon>Lophotrochozoa</taxon>
        <taxon>Platyhelminthes</taxon>
        <taxon>Trematoda</taxon>
        <taxon>Digenea</taxon>
        <taxon>Opisthorchiida</taxon>
        <taxon>Opisthorchiata</taxon>
        <taxon>Opisthorchiidae</taxon>
        <taxon>Opisthorchis</taxon>
    </lineage>
</organism>
<dbReference type="Proteomes" id="UP000054324">
    <property type="component" value="Unassembled WGS sequence"/>
</dbReference>
<dbReference type="CTD" id="20319328"/>
<name>A0A074ZKT1_OPIVI</name>
<accession>A0A074ZKT1</accession>
<evidence type="ECO:0000313" key="1">
    <source>
        <dbReference type="EMBL" id="KER27948.1"/>
    </source>
</evidence>
<dbReference type="RefSeq" id="XP_009168334.1">
    <property type="nucleotide sequence ID" value="XM_009170070.1"/>
</dbReference>
<reference evidence="1 2" key="1">
    <citation type="submission" date="2013-11" db="EMBL/GenBank/DDBJ databases">
        <title>Opisthorchis viverrini - life in the bile duct.</title>
        <authorList>
            <person name="Young N.D."/>
            <person name="Nagarajan N."/>
            <person name="Lin S.J."/>
            <person name="Korhonen P.K."/>
            <person name="Jex A.R."/>
            <person name="Hall R.S."/>
            <person name="Safavi-Hemami H."/>
            <person name="Kaewkong W."/>
            <person name="Bertrand D."/>
            <person name="Gao S."/>
            <person name="Seet Q."/>
            <person name="Wongkham S."/>
            <person name="Teh B.T."/>
            <person name="Wongkham C."/>
            <person name="Intapan P.M."/>
            <person name="Maleewong W."/>
            <person name="Yang X."/>
            <person name="Hu M."/>
            <person name="Wang Z."/>
            <person name="Hofmann A."/>
            <person name="Sternberg P.W."/>
            <person name="Tan P."/>
            <person name="Wang J."/>
            <person name="Gasser R.B."/>
        </authorList>
    </citation>
    <scope>NUCLEOTIDE SEQUENCE [LARGE SCALE GENOMIC DNA]</scope>
</reference>
<dbReference type="OrthoDB" id="10512644at2759"/>
<gene>
    <name evidence="1" type="ORF">T265_05146</name>
</gene>
<dbReference type="GeneID" id="20319328"/>
<sequence length="101" mass="11701">MVYQKQHQLVKLKKVAPVECMVNRVHQASRSARTLSFTWRRMMRRVSRKDTVLSEIQCLDEVGRVAPQADAPALRSALDTFSQWPFISDTVPSGRHSRSWF</sequence>
<dbReference type="KEGG" id="ovi:T265_05146"/>
<keyword evidence="2" id="KW-1185">Reference proteome</keyword>
<protein>
    <submittedName>
        <fullName evidence="1">Uncharacterized protein</fullName>
    </submittedName>
</protein>
<evidence type="ECO:0000313" key="2">
    <source>
        <dbReference type="Proteomes" id="UP000054324"/>
    </source>
</evidence>
<dbReference type="AlphaFoldDB" id="A0A074ZKT1"/>